<keyword evidence="3" id="KW-0010">Activator</keyword>
<organism evidence="6 7">
    <name type="scientific">Polycladospora coralii</name>
    <dbReference type="NCBI Taxonomy" id="2771432"/>
    <lineage>
        <taxon>Bacteria</taxon>
        <taxon>Bacillati</taxon>
        <taxon>Bacillota</taxon>
        <taxon>Bacilli</taxon>
        <taxon>Bacillales</taxon>
        <taxon>Thermoactinomycetaceae</taxon>
        <taxon>Polycladospora</taxon>
    </lineage>
</organism>
<dbReference type="GO" id="GO:0003677">
    <property type="term" value="F:DNA binding"/>
    <property type="evidence" value="ECO:0007669"/>
    <property type="project" value="UniProtKB-KW"/>
</dbReference>
<dbReference type="AlphaFoldDB" id="A0A926RTX1"/>
<keyword evidence="1" id="KW-0805">Transcription regulation</keyword>
<dbReference type="Gene3D" id="2.60.120.10">
    <property type="entry name" value="Jelly Rolls"/>
    <property type="match status" value="1"/>
</dbReference>
<dbReference type="InterPro" id="IPR012318">
    <property type="entry name" value="HTH_CRP"/>
</dbReference>
<dbReference type="InterPro" id="IPR014710">
    <property type="entry name" value="RmlC-like_jellyroll"/>
</dbReference>
<dbReference type="InterPro" id="IPR000595">
    <property type="entry name" value="cNMP-bd_dom"/>
</dbReference>
<name>A0A926RTX1_9BACL</name>
<keyword evidence="4" id="KW-0804">Transcription</keyword>
<evidence type="ECO:0000256" key="4">
    <source>
        <dbReference type="ARBA" id="ARBA00023163"/>
    </source>
</evidence>
<gene>
    <name evidence="6" type="ORF">IC620_05775</name>
</gene>
<accession>A0A926RTX1</accession>
<dbReference type="InterPro" id="IPR018490">
    <property type="entry name" value="cNMP-bd_dom_sf"/>
</dbReference>
<dbReference type="Pfam" id="PF13545">
    <property type="entry name" value="HTH_Crp_2"/>
    <property type="match status" value="1"/>
</dbReference>
<dbReference type="Pfam" id="PF00027">
    <property type="entry name" value="cNMP_binding"/>
    <property type="match status" value="1"/>
</dbReference>
<dbReference type="SUPFAM" id="SSF46785">
    <property type="entry name" value="Winged helix' DNA-binding domain"/>
    <property type="match status" value="1"/>
</dbReference>
<dbReference type="RefSeq" id="WP_191138497.1">
    <property type="nucleotide sequence ID" value="NZ_JACXAG020000001.1"/>
</dbReference>
<keyword evidence="7" id="KW-1185">Reference proteome</keyword>
<dbReference type="EMBL" id="JACXAH010000005">
    <property type="protein sequence ID" value="MBD1371867.1"/>
    <property type="molecule type" value="Genomic_DNA"/>
</dbReference>
<keyword evidence="2" id="KW-0238">DNA-binding</keyword>
<sequence length="165" mass="19044">MHLSRGEVLFLQGETGKIYYLKSGLLKVSRIRADGSSFLFNILVPGERFPHHSLVVPQETFGTVSAMSVSEVQCLPAAEWYQLLAEKPEQYREVAFVLQTTLRKMQKRMELTTAPTKDRIPMLREWFAQFLPNLQLEDVLTQEEIGQFLGMTRETVNRQLRNQAK</sequence>
<dbReference type="CDD" id="cd00038">
    <property type="entry name" value="CAP_ED"/>
    <property type="match status" value="1"/>
</dbReference>
<protein>
    <submittedName>
        <fullName evidence="6">Crp/Fnr family transcriptional regulator</fullName>
    </submittedName>
</protein>
<dbReference type="SUPFAM" id="SSF51206">
    <property type="entry name" value="cAMP-binding domain-like"/>
    <property type="match status" value="1"/>
</dbReference>
<feature type="domain" description="Cyclic nucleotide-binding" evidence="5">
    <location>
        <begin position="1"/>
        <end position="93"/>
    </location>
</feature>
<evidence type="ECO:0000313" key="6">
    <source>
        <dbReference type="EMBL" id="MBD1371867.1"/>
    </source>
</evidence>
<evidence type="ECO:0000256" key="3">
    <source>
        <dbReference type="ARBA" id="ARBA00023159"/>
    </source>
</evidence>
<evidence type="ECO:0000259" key="5">
    <source>
        <dbReference type="PROSITE" id="PS50042"/>
    </source>
</evidence>
<reference evidence="6" key="1">
    <citation type="submission" date="2020-09" db="EMBL/GenBank/DDBJ databases">
        <title>A novel bacterium of genus Hazenella, isolated from South China Sea.</title>
        <authorList>
            <person name="Huang H."/>
            <person name="Mo K."/>
            <person name="Hu Y."/>
        </authorList>
    </citation>
    <scope>NUCLEOTIDE SEQUENCE</scope>
    <source>
        <strain evidence="6">IB182357</strain>
    </source>
</reference>
<dbReference type="PROSITE" id="PS50042">
    <property type="entry name" value="CNMP_BINDING_3"/>
    <property type="match status" value="1"/>
</dbReference>
<dbReference type="Proteomes" id="UP000661691">
    <property type="component" value="Unassembled WGS sequence"/>
</dbReference>
<evidence type="ECO:0000256" key="1">
    <source>
        <dbReference type="ARBA" id="ARBA00023015"/>
    </source>
</evidence>
<evidence type="ECO:0000256" key="2">
    <source>
        <dbReference type="ARBA" id="ARBA00023125"/>
    </source>
</evidence>
<comment type="caution">
    <text evidence="6">The sequence shown here is derived from an EMBL/GenBank/DDBJ whole genome shotgun (WGS) entry which is preliminary data.</text>
</comment>
<dbReference type="GO" id="GO:0006355">
    <property type="term" value="P:regulation of DNA-templated transcription"/>
    <property type="evidence" value="ECO:0007669"/>
    <property type="project" value="InterPro"/>
</dbReference>
<proteinExistence type="predicted"/>
<evidence type="ECO:0000313" key="7">
    <source>
        <dbReference type="Proteomes" id="UP000661691"/>
    </source>
</evidence>
<dbReference type="InterPro" id="IPR036390">
    <property type="entry name" value="WH_DNA-bd_sf"/>
</dbReference>